<dbReference type="InterPro" id="IPR004843">
    <property type="entry name" value="Calcineurin-like_PHP"/>
</dbReference>
<dbReference type="SUPFAM" id="SSF56300">
    <property type="entry name" value="Metallo-dependent phosphatases"/>
    <property type="match status" value="1"/>
</dbReference>
<evidence type="ECO:0000256" key="1">
    <source>
        <dbReference type="SAM" id="Phobius"/>
    </source>
</evidence>
<organism evidence="3 4">
    <name type="scientific">Candida parapsilosis</name>
    <name type="common">Yeast</name>
    <dbReference type="NCBI Taxonomy" id="5480"/>
    <lineage>
        <taxon>Eukaryota</taxon>
        <taxon>Fungi</taxon>
        <taxon>Dikarya</taxon>
        <taxon>Ascomycota</taxon>
        <taxon>Saccharomycotina</taxon>
        <taxon>Pichiomycetes</taxon>
        <taxon>Debaryomycetaceae</taxon>
        <taxon>Candida/Lodderomyces clade</taxon>
        <taxon>Candida</taxon>
    </lineage>
</organism>
<feature type="domain" description="Calcineurin-like phosphoesterase" evidence="2">
    <location>
        <begin position="250"/>
        <end position="508"/>
    </location>
</feature>
<dbReference type="GO" id="GO:0005737">
    <property type="term" value="C:cytoplasm"/>
    <property type="evidence" value="ECO:0007669"/>
    <property type="project" value="TreeGrafter"/>
</dbReference>
<evidence type="ECO:0000313" key="3">
    <source>
        <dbReference type="EMBL" id="KAF6059543.1"/>
    </source>
</evidence>
<dbReference type="AlphaFoldDB" id="A0A8X7NT15"/>
<dbReference type="PANTHER" id="PTHR32440">
    <property type="entry name" value="PHOSPHATASE DCR2-RELATED-RELATED"/>
    <property type="match status" value="1"/>
</dbReference>
<dbReference type="CDD" id="cd07383">
    <property type="entry name" value="MPP_Dcr2"/>
    <property type="match status" value="1"/>
</dbReference>
<evidence type="ECO:0000259" key="2">
    <source>
        <dbReference type="Pfam" id="PF00149"/>
    </source>
</evidence>
<proteinExistence type="predicted"/>
<dbReference type="EMBL" id="JABWAB010000001">
    <property type="protein sequence ID" value="KAF6059543.1"/>
    <property type="molecule type" value="Genomic_DNA"/>
</dbReference>
<dbReference type="OrthoDB" id="783096at2759"/>
<comment type="caution">
    <text evidence="3">The sequence shown here is derived from an EMBL/GenBank/DDBJ whole genome shotgun (WGS) entry which is preliminary data.</text>
</comment>
<sequence length="589" mass="66258">MTPKSFKITPNRVILFGFLLNFISISLFLANRHYASELYEMLGFSSAQAPIPTNSEDMFILDVSINGCTAYNYRNPDCGKPKSGDGKFGDLTAYGADWIRVDKDLCLGLSWFRKEVLWVKKISRTDYRKVLDETHLTDEVVIDISVQDPEPEFDISTEQELNKKEWEYRSNNVWLKYGPHNDKNVVTAVDVLFGQDAVDPRPDWNFVESSIKDVCGIVGYSAFITFRKGPKVDYKRHYNKPLVMNDKDEFKILQVADLHFSTGIGVCFNAEPPSSTIGCRADPRTLEFIGKVLDIEQPDLVVLSGDQIFGLTAPDSATAALKAYSPFIERKIPFAAVLGNHDAEGSLAAKELMQLFADLPYSVGVVGPETIDGYGNYVTTVQGKSNSSVALAFYFVDSHDYSQNKKEYPGYDWIKENQLKYMKEQAESIKDGVAEFEKEKVKQNGKIKNKTHLSMAFFHIPLPEFKNTTETLVGTPREDSGSPKYNSGARDAFQEIGVKAISIGHDHCNDYCLLDKRQSPTEENQIWLCYAGGVGLGGYGCKGYQRRTRTYVFNTAKGEIKSWKRAENEPEVRIDEQILVSEGVIGNWL</sequence>
<protein>
    <submittedName>
        <fullName evidence="3">Calcineurin-like phosphoesterase family protein</fullName>
    </submittedName>
</protein>
<dbReference type="GO" id="GO:0004721">
    <property type="term" value="F:phosphoprotein phosphatase activity"/>
    <property type="evidence" value="ECO:0007669"/>
    <property type="project" value="TreeGrafter"/>
</dbReference>
<keyword evidence="1" id="KW-1133">Transmembrane helix</keyword>
<name>A0A8X7NT15_CANPA</name>
<reference evidence="3" key="1">
    <citation type="submission" date="2020-03" db="EMBL/GenBank/DDBJ databases">
        <title>FDA dAtabase for Regulatory Grade micrObial Sequences (FDA-ARGOS): Supporting development and validation of Infectious Disease Dx tests.</title>
        <authorList>
            <person name="Campos J."/>
            <person name="Goldberg B."/>
            <person name="Tallon L."/>
            <person name="Sadzewicz L."/>
            <person name="Vavikolanu K."/>
            <person name="Mehta A."/>
            <person name="Aluvathingal J."/>
            <person name="Nadendla S."/>
            <person name="Nandy P."/>
            <person name="Geyer C."/>
            <person name="Yan Y."/>
            <person name="Sichtig H."/>
        </authorList>
    </citation>
    <scope>NUCLEOTIDE SEQUENCE [LARGE SCALE GENOMIC DNA]</scope>
    <source>
        <strain evidence="3">FDAARGOS_652</strain>
    </source>
</reference>
<gene>
    <name evidence="3" type="ORF">FOB60_001125</name>
</gene>
<feature type="transmembrane region" description="Helical" evidence="1">
    <location>
        <begin position="12"/>
        <end position="30"/>
    </location>
</feature>
<evidence type="ECO:0000313" key="4">
    <source>
        <dbReference type="Proteomes" id="UP000590412"/>
    </source>
</evidence>
<accession>A0A8X7NT15</accession>
<keyword evidence="1" id="KW-0812">Transmembrane</keyword>
<dbReference type="Pfam" id="PF00149">
    <property type="entry name" value="Metallophos"/>
    <property type="match status" value="1"/>
</dbReference>
<dbReference type="Proteomes" id="UP000590412">
    <property type="component" value="Unassembled WGS sequence"/>
</dbReference>
<keyword evidence="1" id="KW-0472">Membrane</keyword>
<dbReference type="PANTHER" id="PTHR32440:SF0">
    <property type="entry name" value="PHOSPHATASE DCR2-RELATED"/>
    <property type="match status" value="1"/>
</dbReference>
<dbReference type="Gene3D" id="3.60.21.10">
    <property type="match status" value="1"/>
</dbReference>
<dbReference type="InterPro" id="IPR029052">
    <property type="entry name" value="Metallo-depent_PP-like"/>
</dbReference>